<feature type="transmembrane region" description="Helical" evidence="8">
    <location>
        <begin position="142"/>
        <end position="162"/>
    </location>
</feature>
<dbReference type="PANTHER" id="PTHR33908">
    <property type="entry name" value="MANNOSYLTRANSFERASE YKCB-RELATED"/>
    <property type="match status" value="1"/>
</dbReference>
<proteinExistence type="predicted"/>
<dbReference type="EMBL" id="CP042806">
    <property type="protein sequence ID" value="QEE31448.1"/>
    <property type="molecule type" value="Genomic_DNA"/>
</dbReference>
<evidence type="ECO:0000313" key="10">
    <source>
        <dbReference type="Proteomes" id="UP000321820"/>
    </source>
</evidence>
<keyword evidence="10" id="KW-1185">Reference proteome</keyword>
<comment type="subcellular location">
    <subcellularLocation>
        <location evidence="1">Cell membrane</location>
        <topology evidence="1">Multi-pass membrane protein</topology>
    </subcellularLocation>
</comment>
<feature type="transmembrane region" description="Helical" evidence="8">
    <location>
        <begin position="320"/>
        <end position="342"/>
    </location>
</feature>
<gene>
    <name evidence="9" type="ORF">FTW19_18815</name>
</gene>
<evidence type="ECO:0000256" key="8">
    <source>
        <dbReference type="SAM" id="Phobius"/>
    </source>
</evidence>
<dbReference type="GO" id="GO:0009103">
    <property type="term" value="P:lipopolysaccharide biosynthetic process"/>
    <property type="evidence" value="ECO:0007669"/>
    <property type="project" value="UniProtKB-ARBA"/>
</dbReference>
<evidence type="ECO:0000256" key="4">
    <source>
        <dbReference type="ARBA" id="ARBA00022679"/>
    </source>
</evidence>
<keyword evidence="5 8" id="KW-0812">Transmembrane</keyword>
<reference evidence="9 10" key="1">
    <citation type="submission" date="2019-08" db="EMBL/GenBank/DDBJ databases">
        <title>Complete genome sequence of Terriglobus albidus strain ORNL.</title>
        <authorList>
            <person name="Podar M."/>
        </authorList>
    </citation>
    <scope>NUCLEOTIDE SEQUENCE [LARGE SCALE GENOMIC DNA]</scope>
    <source>
        <strain evidence="9 10">ORNL</strain>
    </source>
</reference>
<evidence type="ECO:0000256" key="1">
    <source>
        <dbReference type="ARBA" id="ARBA00004651"/>
    </source>
</evidence>
<organism evidence="9 10">
    <name type="scientific">Terriglobus albidus</name>
    <dbReference type="NCBI Taxonomy" id="1592106"/>
    <lineage>
        <taxon>Bacteria</taxon>
        <taxon>Pseudomonadati</taxon>
        <taxon>Acidobacteriota</taxon>
        <taxon>Terriglobia</taxon>
        <taxon>Terriglobales</taxon>
        <taxon>Acidobacteriaceae</taxon>
        <taxon>Terriglobus</taxon>
    </lineage>
</organism>
<keyword evidence="2" id="KW-1003">Cell membrane</keyword>
<keyword evidence="7 8" id="KW-0472">Membrane</keyword>
<feature type="transmembrane region" description="Helical" evidence="8">
    <location>
        <begin position="169"/>
        <end position="186"/>
    </location>
</feature>
<dbReference type="OrthoDB" id="9810303at2"/>
<evidence type="ECO:0000256" key="6">
    <source>
        <dbReference type="ARBA" id="ARBA00022989"/>
    </source>
</evidence>
<feature type="transmembrane region" description="Helical" evidence="8">
    <location>
        <begin position="90"/>
        <end position="108"/>
    </location>
</feature>
<sequence>MAIKPAKREEMFPIALASMILAFLAVLISASRGYLLLYGDAVAHLAIARRIIDSVNPGLPQIGSVWLPLPHLLLVPFVSKIQWWQTGTGGTWPSFAFYILGNVGFYRLARRMLPVHWAFGATLFYALNPNLLYLATTAMTEPLFLAIFVWSTVVVMECIDAIRDEQIRVVKARLIVAGILSVLSVYTRYDGWVLAACVWLMLTISLVKNKRVFEKVRFAFVILTVLTVLAPIGWMAHNWRYTGDPLDFMRGPYSAAAIERKTAPPGQHYRGWHNPAWALLFYTRTAQVNAAAWETGFLLMAAAIAGTWMLWKRGLARASVLLWMPLPFYIYSVSFGSVPIFIPQLYPHSYYNARYGMELLPALVVFAFVVVAWFENRIIRTRPVQAVFLQPAVMVLAIANCVAMTWFTPLVLKEGIVNSRTRVPFETSIARELLAMPQGLPVMMYTSDHVGAIQQTGIPLKQFISESDYDSFHRALAEPAKYAAYVVAIDKDPVSDAVKKNSSNLKELTVLCTTGQPCARIYESEIYQPAKK</sequence>
<evidence type="ECO:0000256" key="3">
    <source>
        <dbReference type="ARBA" id="ARBA00022676"/>
    </source>
</evidence>
<evidence type="ECO:0008006" key="11">
    <source>
        <dbReference type="Google" id="ProtNLM"/>
    </source>
</evidence>
<name>A0A5B9EHB6_9BACT</name>
<feature type="transmembrane region" description="Helical" evidence="8">
    <location>
        <begin position="115"/>
        <end position="136"/>
    </location>
</feature>
<evidence type="ECO:0000256" key="2">
    <source>
        <dbReference type="ARBA" id="ARBA00022475"/>
    </source>
</evidence>
<dbReference type="AlphaFoldDB" id="A0A5B9EHB6"/>
<dbReference type="GO" id="GO:0005886">
    <property type="term" value="C:plasma membrane"/>
    <property type="evidence" value="ECO:0007669"/>
    <property type="project" value="UniProtKB-SubCell"/>
</dbReference>
<dbReference type="Proteomes" id="UP000321820">
    <property type="component" value="Chromosome"/>
</dbReference>
<feature type="transmembrane region" description="Helical" evidence="8">
    <location>
        <begin position="386"/>
        <end position="407"/>
    </location>
</feature>
<feature type="transmembrane region" description="Helical" evidence="8">
    <location>
        <begin position="216"/>
        <end position="236"/>
    </location>
</feature>
<evidence type="ECO:0000313" key="9">
    <source>
        <dbReference type="EMBL" id="QEE31448.1"/>
    </source>
</evidence>
<dbReference type="PANTHER" id="PTHR33908:SF11">
    <property type="entry name" value="MEMBRANE PROTEIN"/>
    <property type="match status" value="1"/>
</dbReference>
<feature type="transmembrane region" description="Helical" evidence="8">
    <location>
        <begin position="354"/>
        <end position="374"/>
    </location>
</feature>
<evidence type="ECO:0000256" key="5">
    <source>
        <dbReference type="ARBA" id="ARBA00022692"/>
    </source>
</evidence>
<feature type="transmembrane region" description="Helical" evidence="8">
    <location>
        <begin position="12"/>
        <end position="29"/>
    </location>
</feature>
<keyword evidence="3" id="KW-0328">Glycosyltransferase</keyword>
<feature type="transmembrane region" description="Helical" evidence="8">
    <location>
        <begin position="192"/>
        <end position="209"/>
    </location>
</feature>
<dbReference type="GO" id="GO:0016763">
    <property type="term" value="F:pentosyltransferase activity"/>
    <property type="evidence" value="ECO:0007669"/>
    <property type="project" value="TreeGrafter"/>
</dbReference>
<protein>
    <recommendedName>
        <fullName evidence="11">Glycosyltransferase RgtA/B/C/D-like domain-containing protein</fullName>
    </recommendedName>
</protein>
<keyword evidence="6 8" id="KW-1133">Transmembrane helix</keyword>
<feature type="transmembrane region" description="Helical" evidence="8">
    <location>
        <begin position="290"/>
        <end position="311"/>
    </location>
</feature>
<accession>A0A5B9EHB6</accession>
<dbReference type="InterPro" id="IPR050297">
    <property type="entry name" value="LipidA_mod_glycosyltrf_83"/>
</dbReference>
<evidence type="ECO:0000256" key="7">
    <source>
        <dbReference type="ARBA" id="ARBA00023136"/>
    </source>
</evidence>
<keyword evidence="4" id="KW-0808">Transferase</keyword>
<dbReference type="KEGG" id="talb:FTW19_18815"/>